<name>A0A811GBM3_9GAMM</name>
<evidence type="ECO:0000313" key="3">
    <source>
        <dbReference type="Proteomes" id="UP000489961"/>
    </source>
</evidence>
<dbReference type="Proteomes" id="UP000489961">
    <property type="component" value="Unassembled WGS sequence"/>
</dbReference>
<accession>A0A811GBM3</accession>
<keyword evidence="1" id="KW-1133">Transmembrane helix</keyword>
<gene>
    <name evidence="2" type="ORF">SFB21_1318</name>
</gene>
<feature type="transmembrane region" description="Helical" evidence="1">
    <location>
        <begin position="12"/>
        <end position="31"/>
    </location>
</feature>
<sequence length="140" mass="16194">MTFSVKIPHTQRYFLYLIWLILSLTGLYFAYSQDWQMQEPSDLTVNILKTHGIAAAIFLILLGALLAVHIQIALKLKRNLVTGLSMLSLMVLLAISGLGLYYSPEEWHENVKWLHIWVGLFSILWLPIHIWTGIYLRKSK</sequence>
<dbReference type="RefSeq" id="WP_174559244.1">
    <property type="nucleotide sequence ID" value="NZ_CADDTS010000023.1"/>
</dbReference>
<protein>
    <recommendedName>
        <fullName evidence="4">DUF4405 domain-containing protein</fullName>
    </recommendedName>
</protein>
<reference evidence="2 3" key="1">
    <citation type="submission" date="2020-02" db="EMBL/GenBank/DDBJ databases">
        <authorList>
            <person name="Chaudhuri R."/>
        </authorList>
    </citation>
    <scope>NUCLEOTIDE SEQUENCE [LARGE SCALE GENOMIC DNA]</scope>
    <source>
        <strain evidence="2">SFB21</strain>
    </source>
</reference>
<comment type="caution">
    <text evidence="2">The sequence shown here is derived from an EMBL/GenBank/DDBJ whole genome shotgun (WGS) entry which is preliminary data.</text>
</comment>
<organism evidence="2 3">
    <name type="scientific">Acinetobacter bouvetii</name>
    <dbReference type="NCBI Taxonomy" id="202951"/>
    <lineage>
        <taxon>Bacteria</taxon>
        <taxon>Pseudomonadati</taxon>
        <taxon>Pseudomonadota</taxon>
        <taxon>Gammaproteobacteria</taxon>
        <taxon>Moraxellales</taxon>
        <taxon>Moraxellaceae</taxon>
        <taxon>Acinetobacter</taxon>
    </lineage>
</organism>
<proteinExistence type="predicted"/>
<feature type="transmembrane region" description="Helical" evidence="1">
    <location>
        <begin position="114"/>
        <end position="136"/>
    </location>
</feature>
<evidence type="ECO:0008006" key="4">
    <source>
        <dbReference type="Google" id="ProtNLM"/>
    </source>
</evidence>
<keyword evidence="1" id="KW-0472">Membrane</keyword>
<dbReference type="AlphaFoldDB" id="A0A811GBM3"/>
<dbReference type="EMBL" id="CADDTS010000023">
    <property type="protein sequence ID" value="CAB1213285.1"/>
    <property type="molecule type" value="Genomic_DNA"/>
</dbReference>
<evidence type="ECO:0000313" key="2">
    <source>
        <dbReference type="EMBL" id="CAB1213285.1"/>
    </source>
</evidence>
<feature type="transmembrane region" description="Helical" evidence="1">
    <location>
        <begin position="51"/>
        <end position="68"/>
    </location>
</feature>
<feature type="transmembrane region" description="Helical" evidence="1">
    <location>
        <begin position="80"/>
        <end position="102"/>
    </location>
</feature>
<keyword evidence="1" id="KW-0812">Transmembrane</keyword>
<evidence type="ECO:0000256" key="1">
    <source>
        <dbReference type="SAM" id="Phobius"/>
    </source>
</evidence>